<feature type="transmembrane region" description="Helical" evidence="1">
    <location>
        <begin position="28"/>
        <end position="50"/>
    </location>
</feature>
<proteinExistence type="predicted"/>
<gene>
    <name evidence="2" type="ORF">DN752_01855</name>
</gene>
<protein>
    <submittedName>
        <fullName evidence="2">Uncharacterized protein</fullName>
    </submittedName>
</protein>
<dbReference type="AlphaFoldDB" id="A0A2Z4IEB3"/>
<reference evidence="2 3" key="1">
    <citation type="submission" date="2018-06" db="EMBL/GenBank/DDBJ databases">
        <title>Echinicola strongylocentroti sp. nov., isolated from a sea urchin Strongylocentrotus intermedius.</title>
        <authorList>
            <person name="Bae S.S."/>
        </authorList>
    </citation>
    <scope>NUCLEOTIDE SEQUENCE [LARGE SCALE GENOMIC DNA]</scope>
    <source>
        <strain evidence="2 3">MEBiC08714</strain>
    </source>
</reference>
<evidence type="ECO:0000313" key="3">
    <source>
        <dbReference type="Proteomes" id="UP000248688"/>
    </source>
</evidence>
<keyword evidence="1" id="KW-0472">Membrane</keyword>
<evidence type="ECO:0000313" key="2">
    <source>
        <dbReference type="EMBL" id="AWW28976.1"/>
    </source>
</evidence>
<dbReference type="Proteomes" id="UP000248688">
    <property type="component" value="Chromosome"/>
</dbReference>
<accession>A0A2Z4IEB3</accession>
<sequence length="106" mass="12299">MERLLILGEHDEQFACLMLIAFIKVNKIMGIVPFAMVSFISFLLILDFALRHAQYRNREQKGHLSEAKGHPRLRHSCQHWSREAAQPNYGTFSQVSLLNTPPFSFR</sequence>
<keyword evidence="3" id="KW-1185">Reference proteome</keyword>
<keyword evidence="1" id="KW-1133">Transmembrane helix</keyword>
<keyword evidence="1" id="KW-0812">Transmembrane</keyword>
<dbReference type="EMBL" id="CP030041">
    <property type="protein sequence ID" value="AWW28976.1"/>
    <property type="molecule type" value="Genomic_DNA"/>
</dbReference>
<dbReference type="KEGG" id="est:DN752_01855"/>
<evidence type="ECO:0000256" key="1">
    <source>
        <dbReference type="SAM" id="Phobius"/>
    </source>
</evidence>
<name>A0A2Z4IEB3_9BACT</name>
<organism evidence="2 3">
    <name type="scientific">Echinicola strongylocentroti</name>
    <dbReference type="NCBI Taxonomy" id="1795355"/>
    <lineage>
        <taxon>Bacteria</taxon>
        <taxon>Pseudomonadati</taxon>
        <taxon>Bacteroidota</taxon>
        <taxon>Cytophagia</taxon>
        <taxon>Cytophagales</taxon>
        <taxon>Cyclobacteriaceae</taxon>
        <taxon>Echinicola</taxon>
    </lineage>
</organism>